<evidence type="ECO:0000313" key="3">
    <source>
        <dbReference type="Proteomes" id="UP000290365"/>
    </source>
</evidence>
<accession>A0A4P6JMG6</accession>
<gene>
    <name evidence="2" type="ORF">EPA93_09600</name>
</gene>
<evidence type="ECO:0000313" key="2">
    <source>
        <dbReference type="EMBL" id="QBD76250.1"/>
    </source>
</evidence>
<feature type="region of interest" description="Disordered" evidence="1">
    <location>
        <begin position="1"/>
        <end position="24"/>
    </location>
</feature>
<dbReference type="AlphaFoldDB" id="A0A4P6JMG6"/>
<proteinExistence type="predicted"/>
<dbReference type="EMBL" id="CP035758">
    <property type="protein sequence ID" value="QBD76250.1"/>
    <property type="molecule type" value="Genomic_DNA"/>
</dbReference>
<protein>
    <submittedName>
        <fullName evidence="2">Uncharacterized protein</fullName>
    </submittedName>
</protein>
<dbReference type="Proteomes" id="UP000290365">
    <property type="component" value="Chromosome"/>
</dbReference>
<sequence length="77" mass="8259">MLTALSSHDTIARAPGVHSPTIGKSSSRILKLLHELMQAGEISQTELQQRLGIEGALLGALRYINGCDRSDYAPRGS</sequence>
<dbReference type="KEGG" id="kbs:EPA93_09600"/>
<reference evidence="2 3" key="1">
    <citation type="submission" date="2019-01" db="EMBL/GenBank/DDBJ databases">
        <title>Ktedonosporobacter rubrisoli SCAWS-G2.</title>
        <authorList>
            <person name="Huang Y."/>
            <person name="Yan B."/>
        </authorList>
    </citation>
    <scope>NUCLEOTIDE SEQUENCE [LARGE SCALE GENOMIC DNA]</scope>
    <source>
        <strain evidence="2 3">SCAWS-G2</strain>
    </source>
</reference>
<keyword evidence="3" id="KW-1185">Reference proteome</keyword>
<evidence type="ECO:0000256" key="1">
    <source>
        <dbReference type="SAM" id="MobiDB-lite"/>
    </source>
</evidence>
<name>A0A4P6JMG6_KTERU</name>
<dbReference type="OrthoDB" id="6462103at2"/>
<organism evidence="2 3">
    <name type="scientific">Ktedonosporobacter rubrisoli</name>
    <dbReference type="NCBI Taxonomy" id="2509675"/>
    <lineage>
        <taxon>Bacteria</taxon>
        <taxon>Bacillati</taxon>
        <taxon>Chloroflexota</taxon>
        <taxon>Ktedonobacteria</taxon>
        <taxon>Ktedonobacterales</taxon>
        <taxon>Ktedonosporobacteraceae</taxon>
        <taxon>Ktedonosporobacter</taxon>
    </lineage>
</organism>
<dbReference type="RefSeq" id="WP_129886856.1">
    <property type="nucleotide sequence ID" value="NZ_CP035758.1"/>
</dbReference>